<reference evidence="2 3" key="1">
    <citation type="submission" date="2015-12" db="EMBL/GenBank/DDBJ databases">
        <title>Haloprofundus marisrubri gen. nov., sp. nov., an extremely halophilic archaeon isolated from the Discovery deep brine-seawater interface in the Red Sea.</title>
        <authorList>
            <person name="Zhang G."/>
            <person name="Stingl U."/>
            <person name="Rashid M."/>
        </authorList>
    </citation>
    <scope>NUCLEOTIDE SEQUENCE [LARGE SCALE GENOMIC DNA]</scope>
    <source>
        <strain evidence="2 3">SB9</strain>
    </source>
</reference>
<keyword evidence="3" id="KW-1185">Reference proteome</keyword>
<evidence type="ECO:0000256" key="1">
    <source>
        <dbReference type="SAM" id="Phobius"/>
    </source>
</evidence>
<dbReference type="AlphaFoldDB" id="A0A0W1R9P1"/>
<keyword evidence="1" id="KW-0472">Membrane</keyword>
<feature type="transmembrane region" description="Helical" evidence="1">
    <location>
        <begin position="463"/>
        <end position="483"/>
    </location>
</feature>
<dbReference type="STRING" id="1514971.AUR64_11395"/>
<organism evidence="2 3">
    <name type="scientific">Haloprofundus marisrubri</name>
    <dbReference type="NCBI Taxonomy" id="1514971"/>
    <lineage>
        <taxon>Archaea</taxon>
        <taxon>Methanobacteriati</taxon>
        <taxon>Methanobacteriota</taxon>
        <taxon>Stenosarchaea group</taxon>
        <taxon>Halobacteria</taxon>
        <taxon>Halobacteriales</taxon>
        <taxon>Haloferacaceae</taxon>
        <taxon>Haloprofundus</taxon>
    </lineage>
</organism>
<dbReference type="PANTHER" id="PTHR35902:SF3">
    <property type="entry name" value="NPCBM-ASSOCIATED, NEW3 DOMAIN OF ALPHA-GALACTOSIDASE"/>
    <property type="match status" value="1"/>
</dbReference>
<comment type="caution">
    <text evidence="2">The sequence shown here is derived from an EMBL/GenBank/DDBJ whole genome shotgun (WGS) entry which is preliminary data.</text>
</comment>
<evidence type="ECO:0000313" key="2">
    <source>
        <dbReference type="EMBL" id="KTG10184.1"/>
    </source>
</evidence>
<dbReference type="EMBL" id="LOPU01000018">
    <property type="protein sequence ID" value="KTG10184.1"/>
    <property type="molecule type" value="Genomic_DNA"/>
</dbReference>
<keyword evidence="1" id="KW-0812">Transmembrane</keyword>
<evidence type="ECO:0000313" key="3">
    <source>
        <dbReference type="Proteomes" id="UP000054387"/>
    </source>
</evidence>
<keyword evidence="1" id="KW-1133">Transmembrane helix</keyword>
<dbReference type="InterPro" id="IPR013783">
    <property type="entry name" value="Ig-like_fold"/>
</dbReference>
<evidence type="ECO:0008006" key="4">
    <source>
        <dbReference type="Google" id="ProtNLM"/>
    </source>
</evidence>
<dbReference type="Gene3D" id="2.60.40.10">
    <property type="entry name" value="Immunoglobulins"/>
    <property type="match status" value="1"/>
</dbReference>
<protein>
    <recommendedName>
        <fullName evidence="4">Sialidase</fullName>
    </recommendedName>
</protein>
<sequence length="490" mass="52688">MSAIEDPRFEVYVPEPTLTPGQQSNLSVQLVNDAQDVDEQVRNARNVKATLKSGGTPISVRSGTRLVGTMQDGQPANLNFQIGVPNDIESGTYDLDLELTYEYDNDERTTETVDVTVRVDDRARFVVTNVETDAPAGGSGTMNVTMRNVGESLARNASVSVQTTSPDIRFGESESSSRFVERWETGETRTLQYDITVASNANPEPYTMRATTSYENANGESAESSPVSFGVTPLGEQTFELENVDGSLYVGEEGSLSGELVNTGETTARNVVLVFESQNSNVNPVETEYAIGTLEPGERAEFDFSTEVTDSAAAGPRQFSLEAQYRTGDGSQQTSDPLDVQVDIGEQRDEFDLRGINTTFAAGESGELVVEVTNNREEPVREVSAKIFPDAPVSADSSEAYVDEIAPGESAELVFGVSVGGDALAKTYPVQMDFRYEDSSGQSQLSDTYQVPVDVTEQEGGDVPLTLIGIGAVALIGVGAVLYRRRSGGI</sequence>
<dbReference type="PANTHER" id="PTHR35902">
    <property type="entry name" value="S-LAYER DOMAIN-LIKE PROTEIN-RELATED"/>
    <property type="match status" value="1"/>
</dbReference>
<gene>
    <name evidence="2" type="ORF">AUR64_11395</name>
</gene>
<dbReference type="Proteomes" id="UP000054387">
    <property type="component" value="Unassembled WGS sequence"/>
</dbReference>
<accession>A0A0W1R9P1</accession>
<name>A0A0W1R9P1_9EURY</name>
<proteinExistence type="predicted"/>